<dbReference type="GO" id="GO:0005524">
    <property type="term" value="F:ATP binding"/>
    <property type="evidence" value="ECO:0007669"/>
    <property type="project" value="InterPro"/>
</dbReference>
<accession>A0A6N2ZCA1</accession>
<sequence length="393" mass="44470">MFSFRDETVLSFEADKSKDLESYHVVELAPDVKLLKLAVIYGANASGKSNIIKVCDFIRSFITCTPLNKAELIKIVPFLLNRTSKEQASEFSVSFYAMNGDKAIRYVYSVLLETTHIVRETLIYYLSQQPATVFERSMENNVSSIKFGQKVKISTAAKEEITLKCLPNMSVFAAYMQVNTNIAEMETALQYLTKQMMPAIVPTSSLSRYAEEAIKKETAKEYILRYLQEADFNISNISSKEQETKKGVVNYTMYQHKVSSGLGGNDYYEFPELYESDGTIRTFGLASQIQNSIGSNAFLAVDEIESSLHPKLIEYMIERFLKESKQAQLLLTTHYDGLLGEEDLLRKDNIWFAEKNTDGASVLYPLTDFKGLNRISSLQKAYKFGKFGAVPNL</sequence>
<protein>
    <recommendedName>
        <fullName evidence="1">ATPase AAA-type core domain-containing protein</fullName>
    </recommendedName>
</protein>
<dbReference type="PANTHER" id="PTHR40396:SF1">
    <property type="entry name" value="ATPASE AAA-TYPE CORE DOMAIN-CONTAINING PROTEIN"/>
    <property type="match status" value="1"/>
</dbReference>
<dbReference type="Gene3D" id="3.40.50.300">
    <property type="entry name" value="P-loop containing nucleotide triphosphate hydrolases"/>
    <property type="match status" value="1"/>
</dbReference>
<reference evidence="2" key="1">
    <citation type="submission" date="2019-11" db="EMBL/GenBank/DDBJ databases">
        <authorList>
            <person name="Feng L."/>
        </authorList>
    </citation>
    <scope>NUCLEOTIDE SEQUENCE</scope>
    <source>
        <strain evidence="2">PdistasonisLFYP31</strain>
    </source>
</reference>
<dbReference type="EMBL" id="CACRUW010000002">
    <property type="protein sequence ID" value="VYT74692.1"/>
    <property type="molecule type" value="Genomic_DNA"/>
</dbReference>
<dbReference type="AlphaFoldDB" id="A0A6N2ZCA1"/>
<dbReference type="InterPro" id="IPR027417">
    <property type="entry name" value="P-loop_NTPase"/>
</dbReference>
<dbReference type="PANTHER" id="PTHR40396">
    <property type="entry name" value="ATPASE-LIKE PROTEIN"/>
    <property type="match status" value="1"/>
</dbReference>
<evidence type="ECO:0000259" key="1">
    <source>
        <dbReference type="Pfam" id="PF13304"/>
    </source>
</evidence>
<feature type="domain" description="ATPase AAA-type core" evidence="1">
    <location>
        <begin position="37"/>
        <end position="339"/>
    </location>
</feature>
<dbReference type="Pfam" id="PF13304">
    <property type="entry name" value="AAA_21"/>
    <property type="match status" value="1"/>
</dbReference>
<organism evidence="2">
    <name type="scientific">Parabacteroides distasonis</name>
    <dbReference type="NCBI Taxonomy" id="823"/>
    <lineage>
        <taxon>Bacteria</taxon>
        <taxon>Pseudomonadati</taxon>
        <taxon>Bacteroidota</taxon>
        <taxon>Bacteroidia</taxon>
        <taxon>Bacteroidales</taxon>
        <taxon>Tannerellaceae</taxon>
        <taxon>Parabacteroides</taxon>
    </lineage>
</organism>
<proteinExistence type="predicted"/>
<dbReference type="InterPro" id="IPR003959">
    <property type="entry name" value="ATPase_AAA_core"/>
</dbReference>
<evidence type="ECO:0000313" key="2">
    <source>
        <dbReference type="EMBL" id="VYT74692.1"/>
    </source>
</evidence>
<dbReference type="GO" id="GO:0016887">
    <property type="term" value="F:ATP hydrolysis activity"/>
    <property type="evidence" value="ECO:0007669"/>
    <property type="project" value="InterPro"/>
</dbReference>
<dbReference type="SUPFAM" id="SSF52540">
    <property type="entry name" value="P-loop containing nucleoside triphosphate hydrolases"/>
    <property type="match status" value="1"/>
</dbReference>
<gene>
    <name evidence="2" type="ORF">PDLFYP31_00911</name>
</gene>
<name>A0A6N2ZCA1_PARDI</name>